<name>X8CAE6_MYCXE</name>
<dbReference type="EMBL" id="JAOB01000033">
    <property type="protein sequence ID" value="EUA52275.1"/>
    <property type="molecule type" value="Genomic_DNA"/>
</dbReference>
<organism evidence="1">
    <name type="scientific">Mycobacterium xenopi 4042</name>
    <dbReference type="NCBI Taxonomy" id="1299334"/>
    <lineage>
        <taxon>Bacteria</taxon>
        <taxon>Bacillati</taxon>
        <taxon>Actinomycetota</taxon>
        <taxon>Actinomycetes</taxon>
        <taxon>Mycobacteriales</taxon>
        <taxon>Mycobacteriaceae</taxon>
        <taxon>Mycobacterium</taxon>
    </lineage>
</organism>
<evidence type="ECO:0000313" key="1">
    <source>
        <dbReference type="EMBL" id="EUA52275.1"/>
    </source>
</evidence>
<gene>
    <name evidence="1" type="ORF">I553_2461</name>
</gene>
<protein>
    <submittedName>
        <fullName evidence="1">Uncharacterized protein</fullName>
    </submittedName>
</protein>
<accession>X8CAE6</accession>
<sequence length="95" mass="10731">MSVPASCYPEFEPGTHLALIGYDTDGLGRRSGDERSFHTVFNTRLYRPVIPITYKNNITRSERTETLDGLERRLRDNPGEPGLRVKTPCPLAIKV</sequence>
<proteinExistence type="predicted"/>
<dbReference type="AlphaFoldDB" id="X8CAE6"/>
<reference evidence="1" key="1">
    <citation type="submission" date="2014-01" db="EMBL/GenBank/DDBJ databases">
        <authorList>
            <person name="Brown-Elliot B."/>
            <person name="Wallace R."/>
            <person name="Lenaerts A."/>
            <person name="Ordway D."/>
            <person name="DeGroote M.A."/>
            <person name="Parker T."/>
            <person name="Sizemore C."/>
            <person name="Tallon L.J."/>
            <person name="Sadzewicz L.K."/>
            <person name="Sengamalay N."/>
            <person name="Fraser C.M."/>
            <person name="Hine E."/>
            <person name="Shefchek K.A."/>
            <person name="Das S.P."/>
            <person name="Tettelin H."/>
        </authorList>
    </citation>
    <scope>NUCLEOTIDE SEQUENCE [LARGE SCALE GENOMIC DNA]</scope>
    <source>
        <strain evidence="1">4042</strain>
    </source>
</reference>
<comment type="caution">
    <text evidence="1">The sequence shown here is derived from an EMBL/GenBank/DDBJ whole genome shotgun (WGS) entry which is preliminary data.</text>
</comment>